<evidence type="ECO:0000256" key="3">
    <source>
        <dbReference type="ARBA" id="ARBA00022692"/>
    </source>
</evidence>
<comment type="catalytic activity">
    <reaction evidence="8">
        <text>fluoride(in) = fluoride(out)</text>
        <dbReference type="Rhea" id="RHEA:76159"/>
        <dbReference type="ChEBI" id="CHEBI:17051"/>
    </reaction>
    <physiologicalReaction direction="left-to-right" evidence="8">
        <dbReference type="Rhea" id="RHEA:76160"/>
    </physiologicalReaction>
</comment>
<evidence type="ECO:0000256" key="8">
    <source>
        <dbReference type="ARBA" id="ARBA00035585"/>
    </source>
</evidence>
<feature type="binding site" evidence="10">
    <location>
        <position position="96"/>
    </location>
    <ligand>
        <name>Na(+)</name>
        <dbReference type="ChEBI" id="CHEBI:29101"/>
        <note>structural</note>
    </ligand>
</feature>
<comment type="similarity">
    <text evidence="7 10">Belongs to the fluoride channel Fluc/FEX (TC 1.A.43) family.</text>
</comment>
<feature type="transmembrane region" description="Helical" evidence="10">
    <location>
        <begin position="89"/>
        <end position="108"/>
    </location>
</feature>
<dbReference type="EMBL" id="FNKK01000002">
    <property type="protein sequence ID" value="SDQ57006.1"/>
    <property type="molecule type" value="Genomic_DNA"/>
</dbReference>
<organism evidence="11 12">
    <name type="scientific">Thermostaphylospora chromogena</name>
    <dbReference type="NCBI Taxonomy" id="35622"/>
    <lineage>
        <taxon>Bacteria</taxon>
        <taxon>Bacillati</taxon>
        <taxon>Actinomycetota</taxon>
        <taxon>Actinomycetes</taxon>
        <taxon>Streptosporangiales</taxon>
        <taxon>Thermomonosporaceae</taxon>
        <taxon>Thermostaphylospora</taxon>
    </lineage>
</organism>
<keyword evidence="10" id="KW-0813">Transport</keyword>
<dbReference type="GO" id="GO:0046872">
    <property type="term" value="F:metal ion binding"/>
    <property type="evidence" value="ECO:0007669"/>
    <property type="project" value="UniProtKB-KW"/>
</dbReference>
<dbReference type="HAMAP" id="MF_00454">
    <property type="entry name" value="FluC"/>
    <property type="match status" value="1"/>
</dbReference>
<evidence type="ECO:0000256" key="6">
    <source>
        <dbReference type="ARBA" id="ARBA00023303"/>
    </source>
</evidence>
<dbReference type="OrthoDB" id="4408652at2"/>
<sequence>MPHPGAEHSADAGPRAPVHPAEWPTLAVIACGGVIGALARHGLGVAFPQPPAAFPWTIFGINIAGCLLIGVLMAAIAEIRSAPGWLRPLLGVGVLGGFTTFSTYVLDIGRLLLAGAPHTALLYLVATPVTAVAAAWTGDTVTRSLVRRGRRGRRP</sequence>
<keyword evidence="4 10" id="KW-1133">Transmembrane helix</keyword>
<keyword evidence="5 10" id="KW-0472">Membrane</keyword>
<comment type="function">
    <text evidence="9 10">Fluoride-specific ion channel. Important for reducing fluoride concentration in the cell, thus reducing its toxicity.</text>
</comment>
<proteinExistence type="inferred from homology"/>
<dbReference type="AlphaFoldDB" id="A0A1H1C050"/>
<evidence type="ECO:0000256" key="1">
    <source>
        <dbReference type="ARBA" id="ARBA00004651"/>
    </source>
</evidence>
<protein>
    <recommendedName>
        <fullName evidence="10">Fluoride-specific ion channel FluC</fullName>
    </recommendedName>
</protein>
<feature type="transmembrane region" description="Helical" evidence="10">
    <location>
        <begin position="120"/>
        <end position="146"/>
    </location>
</feature>
<dbReference type="PANTHER" id="PTHR28259">
    <property type="entry name" value="FLUORIDE EXPORT PROTEIN 1-RELATED"/>
    <property type="match status" value="1"/>
</dbReference>
<keyword evidence="2 10" id="KW-1003">Cell membrane</keyword>
<keyword evidence="3 10" id="KW-0812">Transmembrane</keyword>
<evidence type="ECO:0000256" key="7">
    <source>
        <dbReference type="ARBA" id="ARBA00035120"/>
    </source>
</evidence>
<accession>A0A1H1C050</accession>
<comment type="subcellular location">
    <subcellularLocation>
        <location evidence="1 10">Cell membrane</location>
        <topology evidence="1 10">Multi-pass membrane protein</topology>
    </subcellularLocation>
</comment>
<keyword evidence="6 10" id="KW-0407">Ion channel</keyword>
<comment type="activity regulation">
    <text evidence="10">Na(+) is not transported, but it plays an essential structural role and its presence is essential for fluoride channel function.</text>
</comment>
<dbReference type="Pfam" id="PF02537">
    <property type="entry name" value="CRCB"/>
    <property type="match status" value="1"/>
</dbReference>
<evidence type="ECO:0000313" key="11">
    <source>
        <dbReference type="EMBL" id="SDQ57006.1"/>
    </source>
</evidence>
<feature type="binding site" evidence="10">
    <location>
        <position position="99"/>
    </location>
    <ligand>
        <name>Na(+)</name>
        <dbReference type="ChEBI" id="CHEBI:29101"/>
        <note>structural</note>
    </ligand>
</feature>
<dbReference type="GO" id="GO:0140114">
    <property type="term" value="P:cellular detoxification of fluoride"/>
    <property type="evidence" value="ECO:0007669"/>
    <property type="project" value="UniProtKB-UniRule"/>
</dbReference>
<dbReference type="InterPro" id="IPR003691">
    <property type="entry name" value="FluC"/>
</dbReference>
<evidence type="ECO:0000313" key="12">
    <source>
        <dbReference type="Proteomes" id="UP000217103"/>
    </source>
</evidence>
<evidence type="ECO:0000256" key="5">
    <source>
        <dbReference type="ARBA" id="ARBA00023136"/>
    </source>
</evidence>
<evidence type="ECO:0000256" key="10">
    <source>
        <dbReference type="HAMAP-Rule" id="MF_00454"/>
    </source>
</evidence>
<dbReference type="PANTHER" id="PTHR28259:SF1">
    <property type="entry name" value="FLUORIDE EXPORT PROTEIN 1-RELATED"/>
    <property type="match status" value="1"/>
</dbReference>
<keyword evidence="10" id="KW-0479">Metal-binding</keyword>
<feature type="transmembrane region" description="Helical" evidence="10">
    <location>
        <begin position="53"/>
        <end position="77"/>
    </location>
</feature>
<gene>
    <name evidence="10" type="primary">fluC</name>
    <name evidence="10" type="synonym">crcB</name>
    <name evidence="11" type="ORF">SAMN04489764_1198</name>
</gene>
<keyword evidence="10" id="KW-0915">Sodium</keyword>
<keyword evidence="10" id="KW-0406">Ion transport</keyword>
<dbReference type="GO" id="GO:0005886">
    <property type="term" value="C:plasma membrane"/>
    <property type="evidence" value="ECO:0007669"/>
    <property type="project" value="UniProtKB-SubCell"/>
</dbReference>
<keyword evidence="12" id="KW-1185">Reference proteome</keyword>
<evidence type="ECO:0000256" key="4">
    <source>
        <dbReference type="ARBA" id="ARBA00022989"/>
    </source>
</evidence>
<reference evidence="11 12" key="1">
    <citation type="submission" date="2016-10" db="EMBL/GenBank/DDBJ databases">
        <authorList>
            <person name="de Groot N.N."/>
        </authorList>
    </citation>
    <scope>NUCLEOTIDE SEQUENCE [LARGE SCALE GENOMIC DNA]</scope>
    <source>
        <strain evidence="11 12">DSM 43794</strain>
    </source>
</reference>
<dbReference type="Proteomes" id="UP000217103">
    <property type="component" value="Unassembled WGS sequence"/>
</dbReference>
<dbReference type="GO" id="GO:0062054">
    <property type="term" value="F:fluoride channel activity"/>
    <property type="evidence" value="ECO:0007669"/>
    <property type="project" value="UniProtKB-UniRule"/>
</dbReference>
<evidence type="ECO:0000256" key="2">
    <source>
        <dbReference type="ARBA" id="ARBA00022475"/>
    </source>
</evidence>
<dbReference type="RefSeq" id="WP_093258137.1">
    <property type="nucleotide sequence ID" value="NZ_FNKK01000002.1"/>
</dbReference>
<dbReference type="STRING" id="35622.SAMN04489764_1198"/>
<evidence type="ECO:0000256" key="9">
    <source>
        <dbReference type="ARBA" id="ARBA00049940"/>
    </source>
</evidence>
<name>A0A1H1C050_9ACTN</name>